<evidence type="ECO:0000313" key="3">
    <source>
        <dbReference type="Proteomes" id="UP001608902"/>
    </source>
</evidence>
<dbReference type="PANTHER" id="PTHR34095:SF1">
    <property type="entry name" value="LARGE RIBOSOMAL SUBUNIT PROTEIN ML55"/>
    <property type="match status" value="1"/>
</dbReference>
<dbReference type="InterPro" id="IPR018615">
    <property type="entry name" value="Ribosomal_mL55"/>
</dbReference>
<name>A0ABD6E5B5_9BILA</name>
<comment type="caution">
    <text evidence="2">The sequence shown here is derived from an EMBL/GenBank/DDBJ whole genome shotgun (WGS) entry which is preliminary data.</text>
</comment>
<dbReference type="PANTHER" id="PTHR34095">
    <property type="entry name" value="39S RIBOSOMAL PROTEIN L55, MITOCHONDRIAL"/>
    <property type="match status" value="1"/>
</dbReference>
<dbReference type="AlphaFoldDB" id="A0ABD6E5B5"/>
<dbReference type="Proteomes" id="UP001608902">
    <property type="component" value="Unassembled WGS sequence"/>
</dbReference>
<evidence type="ECO:0008006" key="4">
    <source>
        <dbReference type="Google" id="ProtNLM"/>
    </source>
</evidence>
<gene>
    <name evidence="2" type="ORF">AB6A40_001912</name>
</gene>
<dbReference type="Gene3D" id="6.20.130.20">
    <property type="entry name" value="Mitochondrial ribosomal protein L55"/>
    <property type="match status" value="1"/>
</dbReference>
<reference evidence="2 3" key="1">
    <citation type="submission" date="2024-08" db="EMBL/GenBank/DDBJ databases">
        <title>Gnathostoma spinigerum genome.</title>
        <authorList>
            <person name="Gonzalez-Bertolin B."/>
            <person name="Monzon S."/>
            <person name="Zaballos A."/>
            <person name="Jimenez P."/>
            <person name="Dekumyoy P."/>
            <person name="Varona S."/>
            <person name="Cuesta I."/>
            <person name="Sumanam S."/>
            <person name="Adisakwattana P."/>
            <person name="Gasser R.B."/>
            <person name="Hernandez-Gonzalez A."/>
            <person name="Young N.D."/>
            <person name="Perteguer M.J."/>
        </authorList>
    </citation>
    <scope>NUCLEOTIDE SEQUENCE [LARGE SCALE GENOMIC DNA]</scope>
    <source>
        <strain evidence="2">AL3</strain>
        <tissue evidence="2">Liver</tissue>
    </source>
</reference>
<feature type="region of interest" description="Disordered" evidence="1">
    <location>
        <begin position="119"/>
        <end position="151"/>
    </location>
</feature>
<protein>
    <recommendedName>
        <fullName evidence="4">Ribosomal protein L55</fullName>
    </recommendedName>
</protein>
<organism evidence="2 3">
    <name type="scientific">Gnathostoma spinigerum</name>
    <dbReference type="NCBI Taxonomy" id="75299"/>
    <lineage>
        <taxon>Eukaryota</taxon>
        <taxon>Metazoa</taxon>
        <taxon>Ecdysozoa</taxon>
        <taxon>Nematoda</taxon>
        <taxon>Chromadorea</taxon>
        <taxon>Rhabditida</taxon>
        <taxon>Spirurina</taxon>
        <taxon>Gnathostomatomorpha</taxon>
        <taxon>Gnathostomatoidea</taxon>
        <taxon>Gnathostomatidae</taxon>
        <taxon>Gnathostoma</taxon>
    </lineage>
</organism>
<evidence type="ECO:0000256" key="1">
    <source>
        <dbReference type="SAM" id="MobiDB-lite"/>
    </source>
</evidence>
<dbReference type="Pfam" id="PF09776">
    <property type="entry name" value="Mitoc_L55"/>
    <property type="match status" value="1"/>
</dbReference>
<dbReference type="InterPro" id="IPR044884">
    <property type="entry name" value="Ribosomal_mL55_sf"/>
</dbReference>
<accession>A0ABD6E5B5</accession>
<dbReference type="EMBL" id="JBGFUD010000769">
    <property type="protein sequence ID" value="MFH4975203.1"/>
    <property type="molecule type" value="Genomic_DNA"/>
</dbReference>
<feature type="compositionally biased region" description="Basic and acidic residues" evidence="1">
    <location>
        <begin position="127"/>
        <end position="143"/>
    </location>
</feature>
<proteinExistence type="predicted"/>
<keyword evidence="3" id="KW-1185">Reference proteome</keyword>
<evidence type="ECO:0000313" key="2">
    <source>
        <dbReference type="EMBL" id="MFH4975203.1"/>
    </source>
</evidence>
<sequence>MYRHFIRSSLCCNALLKTKHCVEISGRQNAYRASISKVARKTYLRPYAISIMRPDGSTIEARALEPRELIQFPVDMKTLNDEERRVRLTSRRMKKQKVVEEVLDDNFDINEYALCWQSTSSSSVTDAKGEKRKGERKEGEKAKAKSIKKSI</sequence>